<dbReference type="PANTHER" id="PTHR37540:SF10">
    <property type="entry name" value="SIGMA-70 REGION 2 FAMILY PROTEIN"/>
    <property type="match status" value="1"/>
</dbReference>
<feature type="compositionally biased region" description="Basic and acidic residues" evidence="1">
    <location>
        <begin position="82"/>
        <end position="99"/>
    </location>
</feature>
<keyword evidence="3" id="KW-1185">Reference proteome</keyword>
<dbReference type="InterPro" id="IPR021858">
    <property type="entry name" value="Fun_TF"/>
</dbReference>
<dbReference type="EMBL" id="JAVRRG010000089">
    <property type="protein sequence ID" value="KAK5087464.1"/>
    <property type="molecule type" value="Genomic_DNA"/>
</dbReference>
<comment type="caution">
    <text evidence="2">The sequence shown here is derived from an EMBL/GenBank/DDBJ whole genome shotgun (WGS) entry which is preliminary data.</text>
</comment>
<dbReference type="PANTHER" id="PTHR37540">
    <property type="entry name" value="TRANSCRIPTION FACTOR (ACR-2), PUTATIVE-RELATED-RELATED"/>
    <property type="match status" value="1"/>
</dbReference>
<sequence length="515" mass="58005">MKLVANCLTSMFKFGEGNVKEVMTESKRKAQITSKHGLRRLPAKREHARLDTNSNVCTPEGTLDQCGATTNVLLGSSSADIVQKDDDDKGSTELVKSDDDNSPEQDALEFVRYSVEQFSDKLDPFAQLPVSLDRFQEHLVSFYLLYYPKVTYGLSARLKPHPVATNFSIAVNNPPNFQVALARSALYRISLQKYTTESEKRGLEIAVIRHKGEAIRMVKHMSAGADAARNKDNLIAAIISLGTLDNRTGADDTASMHFMAVRRLLRSIGGPLHITSALLSRVMVHFECIYGTVNASYVWDRNDLSRLLLDINRFLADVWDLWTMLAQRHNIMDSTDFSTSSTDERSISPLSSIAISLVHAFALQPTSSLHEALSRPLKRNNQEITRQDKMQLTFQLTCLLTYCHTILDQASDPKHLKKYITNIHSVIDDTQLTSQPCNNHMWLLQVHDQSSTHNKRIWRTASFVWLLKHLPYDVQGGMRDWLLAFCAGEGVAGRSAKKLDTFHFSYAMSMPTPTR</sequence>
<reference evidence="2 3" key="1">
    <citation type="submission" date="2023-08" db="EMBL/GenBank/DDBJ databases">
        <title>Black Yeasts Isolated from many extreme environments.</title>
        <authorList>
            <person name="Coleine C."/>
            <person name="Stajich J.E."/>
            <person name="Selbmann L."/>
        </authorList>
    </citation>
    <scope>NUCLEOTIDE SEQUENCE [LARGE SCALE GENOMIC DNA]</scope>
    <source>
        <strain evidence="2 3">CCFEE 5885</strain>
    </source>
</reference>
<dbReference type="Pfam" id="PF11951">
    <property type="entry name" value="Fungal_trans_2"/>
    <property type="match status" value="1"/>
</dbReference>
<evidence type="ECO:0000256" key="1">
    <source>
        <dbReference type="SAM" id="MobiDB-lite"/>
    </source>
</evidence>
<gene>
    <name evidence="2" type="ORF">LTR24_006655</name>
</gene>
<protein>
    <recommendedName>
        <fullName evidence="4">Tachykinin family protein</fullName>
    </recommendedName>
</protein>
<name>A0ABR0K596_9EURO</name>
<organism evidence="2 3">
    <name type="scientific">Lithohypha guttulata</name>
    <dbReference type="NCBI Taxonomy" id="1690604"/>
    <lineage>
        <taxon>Eukaryota</taxon>
        <taxon>Fungi</taxon>
        <taxon>Dikarya</taxon>
        <taxon>Ascomycota</taxon>
        <taxon>Pezizomycotina</taxon>
        <taxon>Eurotiomycetes</taxon>
        <taxon>Chaetothyriomycetidae</taxon>
        <taxon>Chaetothyriales</taxon>
        <taxon>Trichomeriaceae</taxon>
        <taxon>Lithohypha</taxon>
    </lineage>
</organism>
<evidence type="ECO:0000313" key="3">
    <source>
        <dbReference type="Proteomes" id="UP001345013"/>
    </source>
</evidence>
<dbReference type="Proteomes" id="UP001345013">
    <property type="component" value="Unassembled WGS sequence"/>
</dbReference>
<evidence type="ECO:0000313" key="2">
    <source>
        <dbReference type="EMBL" id="KAK5087464.1"/>
    </source>
</evidence>
<feature type="region of interest" description="Disordered" evidence="1">
    <location>
        <begin position="82"/>
        <end position="103"/>
    </location>
</feature>
<proteinExistence type="predicted"/>
<evidence type="ECO:0008006" key="4">
    <source>
        <dbReference type="Google" id="ProtNLM"/>
    </source>
</evidence>
<accession>A0ABR0K596</accession>